<protein>
    <submittedName>
        <fullName evidence="1">Uncharacterized protein</fullName>
    </submittedName>
</protein>
<dbReference type="EMBL" id="GU568017">
    <property type="protein sequence ID" value="ADI23525.1"/>
    <property type="molecule type" value="Genomic_DNA"/>
</dbReference>
<sequence>MSGSMKIVPSNGGRITAGVVGPGASPPQVPANTETKNALTAAVVFFNLTPIFGPGFS</sequence>
<proteinExistence type="predicted"/>
<evidence type="ECO:0000313" key="1">
    <source>
        <dbReference type="EMBL" id="ADI23525.1"/>
    </source>
</evidence>
<accession>E7C7V1</accession>
<reference evidence="1" key="1">
    <citation type="submission" date="2010-01" db="EMBL/GenBank/DDBJ databases">
        <title>Genome fragments of uncultured bacteria from the North Pacific subtropical Gyre.</title>
        <authorList>
            <person name="Pham V.D."/>
            <person name="Delong E.F."/>
        </authorList>
    </citation>
    <scope>NUCLEOTIDE SEQUENCE</scope>
</reference>
<name>E7C7V1_9BACT</name>
<dbReference type="AlphaFoldDB" id="E7C7V1"/>
<organism evidence="1">
    <name type="scientific">uncultured Gemmatimonadales bacterium HF0770_41L09</name>
    <dbReference type="NCBI Taxonomy" id="723617"/>
    <lineage>
        <taxon>Bacteria</taxon>
        <taxon>Pseudomonadati</taxon>
        <taxon>Gemmatimonadota</taxon>
        <taxon>Gemmatimonadia</taxon>
        <taxon>Gemmatimonadales</taxon>
        <taxon>environmental samples</taxon>
    </lineage>
</organism>